<dbReference type="EMBL" id="VKDB01000002">
    <property type="protein sequence ID" value="TSA87558.1"/>
    <property type="molecule type" value="Genomic_DNA"/>
</dbReference>
<feature type="domain" description="N-acetyltransferase" evidence="1">
    <location>
        <begin position="7"/>
        <end position="161"/>
    </location>
</feature>
<dbReference type="Proteomes" id="UP000316092">
    <property type="component" value="Unassembled WGS sequence"/>
</dbReference>
<organism evidence="2 3">
    <name type="scientific">Deinococcus detaillensis</name>
    <dbReference type="NCBI Taxonomy" id="2592048"/>
    <lineage>
        <taxon>Bacteria</taxon>
        <taxon>Thermotogati</taxon>
        <taxon>Deinococcota</taxon>
        <taxon>Deinococci</taxon>
        <taxon>Deinococcales</taxon>
        <taxon>Deinococcaceae</taxon>
        <taxon>Deinococcus</taxon>
    </lineage>
</organism>
<comment type="caution">
    <text evidence="2">The sequence shown here is derived from an EMBL/GenBank/DDBJ whole genome shotgun (WGS) entry which is preliminary data.</text>
</comment>
<evidence type="ECO:0000313" key="2">
    <source>
        <dbReference type="EMBL" id="TSA87558.1"/>
    </source>
</evidence>
<protein>
    <submittedName>
        <fullName evidence="2">GNAT family N-acetyltransferase</fullName>
    </submittedName>
</protein>
<sequence>MNPPAALHIRELSGLGELALTPPLARAVWGEGDHPEDPGLLLAVQHIGGLVAGAVDGDGQIWAYLVGLPTKDAGTQHSHRLGVHPSARKQHLGEKLKRFQREWCLERGIQMIRWTFDPLLLVNAHLNIHRLGAVVGTFLPNYYGQMGGINAGAPSDRFEAEWVLDSERTRAHLTGQVTEVWPAQAFDPLKDKLPATLPEQLAVSIPKDFYRLLREDQAQALGWRLKTGPLFTRLFSEGYSLTDVSLSREHYLFERGAEC</sequence>
<dbReference type="AlphaFoldDB" id="A0A553V4Z6"/>
<dbReference type="InterPro" id="IPR038764">
    <property type="entry name" value="GNAT_N_AcTrfase_prd"/>
</dbReference>
<keyword evidence="2" id="KW-0808">Transferase</keyword>
<dbReference type="PROSITE" id="PS51186">
    <property type="entry name" value="GNAT"/>
    <property type="match status" value="1"/>
</dbReference>
<keyword evidence="3" id="KW-1185">Reference proteome</keyword>
<dbReference type="PANTHER" id="PTHR41700">
    <property type="entry name" value="GCN5-RELATED N-ACETYLTRANSFERASE"/>
    <property type="match status" value="1"/>
</dbReference>
<name>A0A553V4Z6_9DEIO</name>
<accession>A0A553V4Z6</accession>
<gene>
    <name evidence="2" type="ORF">FNU79_03510</name>
</gene>
<dbReference type="CDD" id="cd04301">
    <property type="entry name" value="NAT_SF"/>
    <property type="match status" value="1"/>
</dbReference>
<dbReference type="Gene3D" id="3.40.630.30">
    <property type="match status" value="1"/>
</dbReference>
<evidence type="ECO:0000313" key="3">
    <source>
        <dbReference type="Proteomes" id="UP000316092"/>
    </source>
</evidence>
<dbReference type="GO" id="GO:0016747">
    <property type="term" value="F:acyltransferase activity, transferring groups other than amino-acyl groups"/>
    <property type="evidence" value="ECO:0007669"/>
    <property type="project" value="InterPro"/>
</dbReference>
<dbReference type="OrthoDB" id="9797990at2"/>
<dbReference type="SUPFAM" id="SSF55729">
    <property type="entry name" value="Acyl-CoA N-acyltransferases (Nat)"/>
    <property type="match status" value="1"/>
</dbReference>
<dbReference type="InterPro" id="IPR000182">
    <property type="entry name" value="GNAT_dom"/>
</dbReference>
<reference evidence="2 3" key="1">
    <citation type="submission" date="2019-07" db="EMBL/GenBank/DDBJ databases">
        <title>Deinococcus detaillus sp. nov., isolated from humus soil in Antarctica.</title>
        <authorList>
            <person name="Zhang K."/>
        </authorList>
    </citation>
    <scope>NUCLEOTIDE SEQUENCE [LARGE SCALE GENOMIC DNA]</scope>
    <source>
        <strain evidence="2 3">H1</strain>
    </source>
</reference>
<proteinExistence type="predicted"/>
<dbReference type="PANTHER" id="PTHR41700:SF1">
    <property type="entry name" value="N-ACETYLTRANSFERASE DOMAIN-CONTAINING PROTEIN"/>
    <property type="match status" value="1"/>
</dbReference>
<dbReference type="InterPro" id="IPR016181">
    <property type="entry name" value="Acyl_CoA_acyltransferase"/>
</dbReference>
<evidence type="ECO:0000259" key="1">
    <source>
        <dbReference type="PROSITE" id="PS51186"/>
    </source>
</evidence>
<dbReference type="RefSeq" id="WP_143719514.1">
    <property type="nucleotide sequence ID" value="NZ_VKDB01000002.1"/>
</dbReference>